<evidence type="ECO:0000313" key="1">
    <source>
        <dbReference type="EMBL" id="PVM62110.1"/>
    </source>
</evidence>
<dbReference type="InterPro" id="IPR019596">
    <property type="entry name" value="Phage_Mu_GpM_tail_tub"/>
</dbReference>
<accession>A0A7Z1QJ89</accession>
<proteinExistence type="predicted"/>
<dbReference type="EMBL" id="QDOO01000120">
    <property type="protein sequence ID" value="PVM62117.1"/>
    <property type="molecule type" value="Genomic_DNA"/>
</dbReference>
<name>A0A7Z1QJ89_SALET</name>
<reference evidence="1 3" key="1">
    <citation type="submission" date="2018-04" db="EMBL/GenBank/DDBJ databases">
        <title>Serotype diversity and antimicrobial resistance among Salmonella enterica isolated from patients at an equine referral hospital.</title>
        <authorList>
            <person name="Leon I.M."/>
            <person name="Lawhon S.D."/>
            <person name="Norman K.N."/>
            <person name="Threadgill D.S."/>
            <person name="Ohta N."/>
            <person name="Vinasco J."/>
            <person name="Scott H.M."/>
        </authorList>
    </citation>
    <scope>NUCLEOTIDE SEQUENCE [LARGE SCALE GENOMIC DNA]</scope>
    <source>
        <strain evidence="1 3">159</strain>
    </source>
</reference>
<gene>
    <name evidence="2" type="ORF">C4784_28965</name>
    <name evidence="1" type="ORF">C4784_28975</name>
</gene>
<evidence type="ECO:0000313" key="3">
    <source>
        <dbReference type="Proteomes" id="UP000245068"/>
    </source>
</evidence>
<evidence type="ECO:0000313" key="2">
    <source>
        <dbReference type="EMBL" id="PVM62117.1"/>
    </source>
</evidence>
<feature type="non-terminal residue" evidence="1">
    <location>
        <position position="34"/>
    </location>
</feature>
<dbReference type="AlphaFoldDB" id="A0A7Z1QJ89"/>
<organism evidence="1 3">
    <name type="scientific">Salmonella enterica subsp. enterica serovar Gaminara</name>
    <dbReference type="NCBI Taxonomy" id="913070"/>
    <lineage>
        <taxon>Bacteria</taxon>
        <taxon>Pseudomonadati</taxon>
        <taxon>Pseudomonadota</taxon>
        <taxon>Gammaproteobacteria</taxon>
        <taxon>Enterobacterales</taxon>
        <taxon>Enterobacteriaceae</taxon>
        <taxon>Salmonella</taxon>
    </lineage>
</organism>
<dbReference type="Proteomes" id="UP000245068">
    <property type="component" value="Unassembled WGS sequence"/>
</dbReference>
<dbReference type="EMBL" id="QDOO01000121">
    <property type="protein sequence ID" value="PVM62110.1"/>
    <property type="molecule type" value="Genomic_DNA"/>
</dbReference>
<sequence>MAGNQYQGVATVRVNGSEYATLEGATFTPSGFER</sequence>
<protein>
    <submittedName>
        <fullName evidence="1">Phage tail protein</fullName>
    </submittedName>
</protein>
<dbReference type="RefSeq" id="WP_196055164.1">
    <property type="nucleotide sequence ID" value="NZ_QDOO01000120.1"/>
</dbReference>
<comment type="caution">
    <text evidence="1">The sequence shown here is derived from an EMBL/GenBank/DDBJ whole genome shotgun (WGS) entry which is preliminary data.</text>
</comment>
<dbReference type="Pfam" id="PF10618">
    <property type="entry name" value="Tail_tube"/>
    <property type="match status" value="1"/>
</dbReference>